<sequence length="82" mass="9536">MKELEDKFENFIFNIDDYLESIQNKAKSQGLDFDLSIKSIDLIEKYIVNNDITIENDDYNDLSAYLGEVVRKNLKMHNGNAT</sequence>
<gene>
    <name evidence="1" type="ORF">CCAN11_1760004</name>
</gene>
<name>A0A0B7IF21_9FLAO</name>
<organism evidence="1 2">
    <name type="scientific">Capnocytophaga canimorsus</name>
    <dbReference type="NCBI Taxonomy" id="28188"/>
    <lineage>
        <taxon>Bacteria</taxon>
        <taxon>Pseudomonadati</taxon>
        <taxon>Bacteroidota</taxon>
        <taxon>Flavobacteriia</taxon>
        <taxon>Flavobacteriales</taxon>
        <taxon>Flavobacteriaceae</taxon>
        <taxon>Capnocytophaga</taxon>
    </lineage>
</organism>
<reference evidence="2" key="1">
    <citation type="submission" date="2015-01" db="EMBL/GenBank/DDBJ databases">
        <authorList>
            <person name="MANFREDI Pablo"/>
        </authorList>
    </citation>
    <scope>NUCLEOTIDE SEQUENCE [LARGE SCALE GENOMIC DNA]</scope>
    <source>
        <strain evidence="2">Cc11</strain>
    </source>
</reference>
<dbReference type="EMBL" id="CDOK01000086">
    <property type="protein sequence ID" value="CEN48568.1"/>
    <property type="molecule type" value="Genomic_DNA"/>
</dbReference>
<dbReference type="AlphaFoldDB" id="A0A0B7IF21"/>
<dbReference type="Proteomes" id="UP000039370">
    <property type="component" value="Unassembled WGS sequence"/>
</dbReference>
<proteinExistence type="predicted"/>
<protein>
    <submittedName>
        <fullName evidence="1">Uncharacterized protein</fullName>
    </submittedName>
</protein>
<evidence type="ECO:0000313" key="1">
    <source>
        <dbReference type="EMBL" id="CEN48568.1"/>
    </source>
</evidence>
<evidence type="ECO:0000313" key="2">
    <source>
        <dbReference type="Proteomes" id="UP000039370"/>
    </source>
</evidence>
<accession>A0A0B7IF21</accession>